<keyword evidence="2" id="KW-1185">Reference proteome</keyword>
<evidence type="ECO:0000313" key="1">
    <source>
        <dbReference type="EMBL" id="MDT6983256.1"/>
    </source>
</evidence>
<organism evidence="1 2">
    <name type="scientific">Streptomyces lusitanus</name>
    <dbReference type="NCBI Taxonomy" id="68232"/>
    <lineage>
        <taxon>Bacteria</taxon>
        <taxon>Bacillati</taxon>
        <taxon>Actinomycetota</taxon>
        <taxon>Actinomycetes</taxon>
        <taxon>Kitasatosporales</taxon>
        <taxon>Streptomycetaceae</taxon>
        <taxon>Streptomyces</taxon>
    </lineage>
</organism>
<protein>
    <submittedName>
        <fullName evidence="1">Uncharacterized protein</fullName>
    </submittedName>
</protein>
<comment type="caution">
    <text evidence="1">The sequence shown here is derived from an EMBL/GenBank/DDBJ whole genome shotgun (WGS) entry which is preliminary data.</text>
</comment>
<proteinExistence type="predicted"/>
<reference evidence="1 2" key="1">
    <citation type="submission" date="2023-05" db="EMBL/GenBank/DDBJ databases">
        <title>Streptomyces fuscus sp. nov., a brown-black pigment producing actinomyces isolated from dry sand of Sea duck farm.</title>
        <authorList>
            <person name="Xie J."/>
            <person name="Shen N."/>
        </authorList>
    </citation>
    <scope>NUCLEOTIDE SEQUENCE [LARGE SCALE GENOMIC DNA]</scope>
    <source>
        <strain evidence="1 2">CGMCC 4.1745</strain>
    </source>
</reference>
<dbReference type="Proteomes" id="UP001249760">
    <property type="component" value="Unassembled WGS sequence"/>
</dbReference>
<dbReference type="EMBL" id="JASKMA010000004">
    <property type="protein sequence ID" value="MDT6983256.1"/>
    <property type="molecule type" value="Genomic_DNA"/>
</dbReference>
<sequence length="51" mass="5618">MTGVRVLDLVVGDGEYNDRADWADLTATCWTDASVSARHAVVLERRVQDLA</sequence>
<name>A0ABU3JMT3_9ACTN</name>
<accession>A0ABU3JMT3</accession>
<gene>
    <name evidence="1" type="ORF">QNO04_07270</name>
</gene>
<evidence type="ECO:0000313" key="2">
    <source>
        <dbReference type="Proteomes" id="UP001249760"/>
    </source>
</evidence>
<dbReference type="RefSeq" id="WP_394305537.1">
    <property type="nucleotide sequence ID" value="NZ_JASKMA010000004.1"/>
</dbReference>